<dbReference type="Proteomes" id="UP001249020">
    <property type="component" value="Unassembled WGS sequence"/>
</dbReference>
<dbReference type="RefSeq" id="WP_311362444.1">
    <property type="nucleotide sequence ID" value="NZ_JAVRIE010000006.1"/>
</dbReference>
<dbReference type="SMART" id="SM00320">
    <property type="entry name" value="WD40"/>
    <property type="match status" value="7"/>
</dbReference>
<dbReference type="EMBL" id="JAVRIE010000006">
    <property type="protein sequence ID" value="MDT0583675.1"/>
    <property type="molecule type" value="Genomic_DNA"/>
</dbReference>
<dbReference type="PROSITE" id="PS50082">
    <property type="entry name" value="WD_REPEATS_2"/>
    <property type="match status" value="3"/>
</dbReference>
<dbReference type="InterPro" id="IPR015943">
    <property type="entry name" value="WD40/YVTN_repeat-like_dom_sf"/>
</dbReference>
<dbReference type="InterPro" id="IPR036322">
    <property type="entry name" value="WD40_repeat_dom_sf"/>
</dbReference>
<name>A0AAW8R6P6_9ALTE</name>
<gene>
    <name evidence="2" type="ORF">RM544_14090</name>
</gene>
<accession>A0AAW8R6P6</accession>
<dbReference type="PANTHER" id="PTHR19879:SF9">
    <property type="entry name" value="TRANSCRIPTION INITIATION FACTOR TFIID SUBUNIT 5"/>
    <property type="match status" value="1"/>
</dbReference>
<feature type="repeat" description="WD" evidence="1">
    <location>
        <begin position="251"/>
        <end position="284"/>
    </location>
</feature>
<feature type="repeat" description="WD" evidence="1">
    <location>
        <begin position="199"/>
        <end position="240"/>
    </location>
</feature>
<dbReference type="SUPFAM" id="SSF50978">
    <property type="entry name" value="WD40 repeat-like"/>
    <property type="match status" value="1"/>
</dbReference>
<keyword evidence="1" id="KW-0853">WD repeat</keyword>
<evidence type="ECO:0000256" key="1">
    <source>
        <dbReference type="PROSITE-ProRule" id="PRU00221"/>
    </source>
</evidence>
<protein>
    <submittedName>
        <fullName evidence="2">Uncharacterized protein</fullName>
    </submittedName>
</protein>
<dbReference type="PROSITE" id="PS50294">
    <property type="entry name" value="WD_REPEATS_REGION"/>
    <property type="match status" value="1"/>
</dbReference>
<dbReference type="AlphaFoldDB" id="A0AAW8R6P6"/>
<evidence type="ECO:0000313" key="3">
    <source>
        <dbReference type="Proteomes" id="UP001249020"/>
    </source>
</evidence>
<feature type="repeat" description="WD" evidence="1">
    <location>
        <begin position="158"/>
        <end position="199"/>
    </location>
</feature>
<dbReference type="InterPro" id="IPR001680">
    <property type="entry name" value="WD40_rpt"/>
</dbReference>
<proteinExistence type="predicted"/>
<dbReference type="PROSITE" id="PS51257">
    <property type="entry name" value="PROKAR_LIPOPROTEIN"/>
    <property type="match status" value="1"/>
</dbReference>
<reference evidence="2 3" key="1">
    <citation type="submission" date="2023-09" db="EMBL/GenBank/DDBJ databases">
        <authorList>
            <person name="Rey-Velasco X."/>
        </authorList>
    </citation>
    <scope>NUCLEOTIDE SEQUENCE [LARGE SCALE GENOMIC DNA]</scope>
    <source>
        <strain evidence="2 3">W409</strain>
    </source>
</reference>
<organism evidence="2 3">
    <name type="scientific">Brumicola blandensis</name>
    <dbReference type="NCBI Taxonomy" id="3075611"/>
    <lineage>
        <taxon>Bacteria</taxon>
        <taxon>Pseudomonadati</taxon>
        <taxon>Pseudomonadota</taxon>
        <taxon>Gammaproteobacteria</taxon>
        <taxon>Alteromonadales</taxon>
        <taxon>Alteromonadaceae</taxon>
        <taxon>Brumicola</taxon>
    </lineage>
</organism>
<evidence type="ECO:0000313" key="2">
    <source>
        <dbReference type="EMBL" id="MDT0583675.1"/>
    </source>
</evidence>
<dbReference type="Pfam" id="PF00400">
    <property type="entry name" value="WD40"/>
    <property type="match status" value="2"/>
</dbReference>
<dbReference type="PANTHER" id="PTHR19879">
    <property type="entry name" value="TRANSCRIPTION INITIATION FACTOR TFIID"/>
    <property type="match status" value="1"/>
</dbReference>
<dbReference type="Gene3D" id="2.130.10.10">
    <property type="entry name" value="YVTN repeat-like/Quinoprotein amine dehydrogenase"/>
    <property type="match status" value="2"/>
</dbReference>
<keyword evidence="3" id="KW-1185">Reference proteome</keyword>
<comment type="caution">
    <text evidence="2">The sequence shown here is derived from an EMBL/GenBank/DDBJ whole genome shotgun (WGS) entry which is preliminary data.</text>
</comment>
<sequence length="328" mass="36131">MNKASFWTFCCVFVLFSTGCSIPETTPTSKLPISEVGVYDADISNSGQFAVISRVNADIVVWSLSENKALFSWRHQEEGRNIVDNIHISADSDFVVSADSENFALWNVNSGDPLGFWRIDESTIRDIAVSNSGQGILIGKANGKVLYFEPSTGRSIEFLGHEEKVNTVDISPNGKYALSGSNDYKAYLWSTESGQIIHVFNHANRVTKVAIDDQARFLFTSDSQDDSQIWDAQTGEAISQLHFIERQWVFTSAKFSEDGRYLLTGSPAKRLALWDVQSGDTVKEWRVAATSGPAPQSAVVYGIGFLPTENSVVSISSSGNLESWNVEK</sequence>